<dbReference type="OrthoDB" id="5193470at2"/>
<dbReference type="RefSeq" id="WP_139184217.1">
    <property type="nucleotide sequence ID" value="NZ_FNLF01000002.1"/>
</dbReference>
<evidence type="ECO:0000313" key="3">
    <source>
        <dbReference type="Proteomes" id="UP000183053"/>
    </source>
</evidence>
<name>A0A1H1G5B9_9ACTN</name>
<dbReference type="AlphaFoldDB" id="A0A1H1G5B9"/>
<dbReference type="STRING" id="47312.SAMN04489765_3118"/>
<feature type="region of interest" description="Disordered" evidence="1">
    <location>
        <begin position="184"/>
        <end position="242"/>
    </location>
</feature>
<keyword evidence="3" id="KW-1185">Reference proteome</keyword>
<dbReference type="Proteomes" id="UP000183053">
    <property type="component" value="Unassembled WGS sequence"/>
</dbReference>
<protein>
    <submittedName>
        <fullName evidence="2">Uncharacterized protein</fullName>
    </submittedName>
</protein>
<accession>A0A1H1G5B9</accession>
<dbReference type="EMBL" id="FNLF01000002">
    <property type="protein sequence ID" value="SDR08360.1"/>
    <property type="molecule type" value="Genomic_DNA"/>
</dbReference>
<reference evidence="3" key="1">
    <citation type="submission" date="2016-10" db="EMBL/GenBank/DDBJ databases">
        <authorList>
            <person name="Varghese N."/>
            <person name="Submissions S."/>
        </authorList>
    </citation>
    <scope>NUCLEOTIDE SEQUENCE [LARGE SCALE GENOMIC DNA]</scope>
    <source>
        <strain evidence="3">DSM 44142</strain>
    </source>
</reference>
<evidence type="ECO:0000256" key="1">
    <source>
        <dbReference type="SAM" id="MobiDB-lite"/>
    </source>
</evidence>
<gene>
    <name evidence="2" type="ORF">SAMN04489765_3118</name>
</gene>
<organism evidence="2 3">
    <name type="scientific">Tsukamurella pulmonis</name>
    <dbReference type="NCBI Taxonomy" id="47312"/>
    <lineage>
        <taxon>Bacteria</taxon>
        <taxon>Bacillati</taxon>
        <taxon>Actinomycetota</taxon>
        <taxon>Actinomycetes</taxon>
        <taxon>Mycobacteriales</taxon>
        <taxon>Tsukamurellaceae</taxon>
        <taxon>Tsukamurella</taxon>
    </lineage>
</organism>
<sequence length="242" mass="25954">MSQHIDGMEGRWVPDPDDPEFEVWEELGPRTSPEAAAEWDAMLAKNDAARCVAHKKSGERCRRLAIQGATVCRAHGGASGHVRRAARVRLEMAADRVAKELLKLAVSDNAPDNVKLAAIKDALDRAGLSAKTAVEVEVGPSKAFEDVLGAVLSGGSRAASRAERGVPDAEDPNTDWLEGEIVDAQTTDLDDEAPTPRLRPREEPANPTARDTGLMDMETALAQLRATTPPPAPTGTRRGRTK</sequence>
<proteinExistence type="predicted"/>
<evidence type="ECO:0000313" key="2">
    <source>
        <dbReference type="EMBL" id="SDR08360.1"/>
    </source>
</evidence>